<dbReference type="EMBL" id="BK032686">
    <property type="protein sequence ID" value="DAF55113.1"/>
    <property type="molecule type" value="Genomic_DNA"/>
</dbReference>
<proteinExistence type="predicted"/>
<organism evidence="1">
    <name type="scientific">Siphoviridae sp. ctDOT22</name>
    <dbReference type="NCBI Taxonomy" id="2827812"/>
    <lineage>
        <taxon>Viruses</taxon>
        <taxon>Duplodnaviria</taxon>
        <taxon>Heunggongvirae</taxon>
        <taxon>Uroviricota</taxon>
        <taxon>Caudoviricetes</taxon>
    </lineage>
</organism>
<accession>A0A8S5SVT4</accession>
<sequence>MIINQLQILCGILGHFSPKKVPKFRFSRFKP</sequence>
<protein>
    <submittedName>
        <fullName evidence="1">Immune Mapped Protein 2 (IMP2) N-terminal domain</fullName>
    </submittedName>
</protein>
<reference evidence="1" key="1">
    <citation type="journal article" date="2021" name="Proc. Natl. Acad. Sci. U.S.A.">
        <title>A Catalog of Tens of Thousands of Viruses from Human Metagenomes Reveals Hidden Associations with Chronic Diseases.</title>
        <authorList>
            <person name="Tisza M.J."/>
            <person name="Buck C.B."/>
        </authorList>
    </citation>
    <scope>NUCLEOTIDE SEQUENCE</scope>
    <source>
        <strain evidence="1">CtDOT22</strain>
    </source>
</reference>
<name>A0A8S5SVT4_9CAUD</name>
<evidence type="ECO:0000313" key="1">
    <source>
        <dbReference type="EMBL" id="DAF55113.1"/>
    </source>
</evidence>